<comment type="similarity">
    <text evidence="1">Belongs to the peptidase C14B family.</text>
</comment>
<dbReference type="Gene3D" id="3.40.50.12660">
    <property type="match status" value="1"/>
</dbReference>
<evidence type="ECO:0000256" key="1">
    <source>
        <dbReference type="ARBA" id="ARBA00009005"/>
    </source>
</evidence>
<gene>
    <name evidence="3" type="ORF">GMARGA_LOCUS17183</name>
</gene>
<feature type="non-terminal residue" evidence="3">
    <location>
        <position position="1"/>
    </location>
</feature>
<reference evidence="3 4" key="1">
    <citation type="submission" date="2021-06" db="EMBL/GenBank/DDBJ databases">
        <authorList>
            <person name="Kallberg Y."/>
            <person name="Tangrot J."/>
            <person name="Rosling A."/>
        </authorList>
    </citation>
    <scope>NUCLEOTIDE SEQUENCE [LARGE SCALE GENOMIC DNA]</scope>
    <source>
        <strain evidence="3 4">120-4 pot B 10/14</strain>
    </source>
</reference>
<evidence type="ECO:0000313" key="4">
    <source>
        <dbReference type="Proteomes" id="UP000789901"/>
    </source>
</evidence>
<dbReference type="Proteomes" id="UP000789901">
    <property type="component" value="Unassembled WGS sequence"/>
</dbReference>
<comment type="caution">
    <text evidence="3">The sequence shown here is derived from an EMBL/GenBank/DDBJ whole genome shotgun (WGS) entry which is preliminary data.</text>
</comment>
<dbReference type="PANTHER" id="PTHR48104">
    <property type="entry name" value="METACASPASE-4"/>
    <property type="match status" value="1"/>
</dbReference>
<accession>A0ABN7VCS6</accession>
<protein>
    <submittedName>
        <fullName evidence="3">21615_t:CDS:1</fullName>
    </submittedName>
</protein>
<evidence type="ECO:0000313" key="3">
    <source>
        <dbReference type="EMBL" id="CAG8758393.1"/>
    </source>
</evidence>
<dbReference type="InterPro" id="IPR011600">
    <property type="entry name" value="Pept_C14_caspase"/>
</dbReference>
<sequence>CLNDVENMKRFLMELYNFPEENMLILTDDPKQKDPSKIPTRANILKGMKWLVHDSQPGDSGHGGQVEDKNGDEVDGYDETIMPVDFDKSLMINYIQLLMHPRICMISWFVHFKAGVRLTAIFDSCHSGTALDLPFIYSTSGTAKKLNLFSEGTHAIMDSPITSTTQPGPSTVPQFVVIHVQMQQSWKHPIVHYVFEDEPFPSNAPKDRCILVNLEDGESVADCYSFSHTFQVKSVQHRK</sequence>
<evidence type="ECO:0000259" key="2">
    <source>
        <dbReference type="Pfam" id="PF00656"/>
    </source>
</evidence>
<organism evidence="3 4">
    <name type="scientific">Gigaspora margarita</name>
    <dbReference type="NCBI Taxonomy" id="4874"/>
    <lineage>
        <taxon>Eukaryota</taxon>
        <taxon>Fungi</taxon>
        <taxon>Fungi incertae sedis</taxon>
        <taxon>Mucoromycota</taxon>
        <taxon>Glomeromycotina</taxon>
        <taxon>Glomeromycetes</taxon>
        <taxon>Diversisporales</taxon>
        <taxon>Gigasporaceae</taxon>
        <taxon>Gigaspora</taxon>
    </lineage>
</organism>
<proteinExistence type="inferred from homology"/>
<dbReference type="EMBL" id="CAJVQB010012856">
    <property type="protein sequence ID" value="CAG8758393.1"/>
    <property type="molecule type" value="Genomic_DNA"/>
</dbReference>
<keyword evidence="4" id="KW-1185">Reference proteome</keyword>
<dbReference type="Pfam" id="PF00656">
    <property type="entry name" value="Peptidase_C14"/>
    <property type="match status" value="1"/>
</dbReference>
<feature type="domain" description="Peptidase C14 caspase" evidence="2">
    <location>
        <begin position="1"/>
        <end position="178"/>
    </location>
</feature>
<dbReference type="InterPro" id="IPR050452">
    <property type="entry name" value="Metacaspase"/>
</dbReference>
<dbReference type="PANTHER" id="PTHR48104:SF30">
    <property type="entry name" value="METACASPASE-1"/>
    <property type="match status" value="1"/>
</dbReference>
<name>A0ABN7VCS6_GIGMA</name>